<keyword evidence="4 6" id="KW-1133">Transmembrane helix</keyword>
<feature type="transmembrane region" description="Helical" evidence="6">
    <location>
        <begin position="228"/>
        <end position="249"/>
    </location>
</feature>
<gene>
    <name evidence="7" type="ORF">DXC07_13675</name>
</gene>
<name>A0A3E4XHK7_BACUN</name>
<feature type="transmembrane region" description="Helical" evidence="6">
    <location>
        <begin position="17"/>
        <end position="38"/>
    </location>
</feature>
<feature type="transmembrane region" description="Helical" evidence="6">
    <location>
        <begin position="441"/>
        <end position="465"/>
    </location>
</feature>
<evidence type="ECO:0000256" key="4">
    <source>
        <dbReference type="ARBA" id="ARBA00022989"/>
    </source>
</evidence>
<feature type="transmembrane region" description="Helical" evidence="6">
    <location>
        <begin position="162"/>
        <end position="183"/>
    </location>
</feature>
<feature type="transmembrane region" description="Helical" evidence="6">
    <location>
        <begin position="189"/>
        <end position="207"/>
    </location>
</feature>
<evidence type="ECO:0000256" key="3">
    <source>
        <dbReference type="ARBA" id="ARBA00022692"/>
    </source>
</evidence>
<feature type="transmembrane region" description="Helical" evidence="6">
    <location>
        <begin position="316"/>
        <end position="341"/>
    </location>
</feature>
<dbReference type="PANTHER" id="PTHR30250:SF26">
    <property type="entry name" value="PSMA PROTEIN"/>
    <property type="match status" value="1"/>
</dbReference>
<evidence type="ECO:0008006" key="9">
    <source>
        <dbReference type="Google" id="ProtNLM"/>
    </source>
</evidence>
<feature type="transmembrane region" description="Helical" evidence="6">
    <location>
        <begin position="347"/>
        <end position="368"/>
    </location>
</feature>
<organism evidence="7 8">
    <name type="scientific">Bacteroides uniformis</name>
    <dbReference type="NCBI Taxonomy" id="820"/>
    <lineage>
        <taxon>Bacteria</taxon>
        <taxon>Pseudomonadati</taxon>
        <taxon>Bacteroidota</taxon>
        <taxon>Bacteroidia</taxon>
        <taxon>Bacteroidales</taxon>
        <taxon>Bacteroidaceae</taxon>
        <taxon>Bacteroides</taxon>
    </lineage>
</organism>
<keyword evidence="5 6" id="KW-0472">Membrane</keyword>
<protein>
    <recommendedName>
        <fullName evidence="9">Lipopolysaccharide biosynthesis protein</fullName>
    </recommendedName>
</protein>
<keyword evidence="3 6" id="KW-0812">Transmembrane</keyword>
<dbReference type="GO" id="GO:0005886">
    <property type="term" value="C:plasma membrane"/>
    <property type="evidence" value="ECO:0007669"/>
    <property type="project" value="UniProtKB-SubCell"/>
</dbReference>
<accession>A0A3E4XHK7</accession>
<dbReference type="AlphaFoldDB" id="A0A3E4XHK7"/>
<sequence>MVTSVSDNNKRIAKNTLLLYVRMVITMGIGIFTSRIVLQNLGVVDYGINNVVAGMVTMFTFLNSTLASGTQRFITFTLGKGDIGKSKITFSTTFVVHFAMAVLLSIIILIGGLWFMNGQLVIPKERMDAAYYVFYTSIVIIFLNVTQVPYMSTLIAHENMSVYAYMAIYDAVAKLIVAFSLMYSTIDNLKLFAVLQMVISATSILIYRIYCKRKYEECVTSWTVDKSLLKSIIGFSGWNVFGCAAVMFNNQGLNMLLNMFFGTIINAARGIGNVLNGMVMQLVTNFLTAANPQIVKYCAVHEYEKMFTLINNSSRYAGLLMLFVLLPLCFEAEFVLTLWLGEIPDDTVFFTRIILIQSLIQTMARPIVTGIHANGRMKWPNVLSGSVLLSIVPISWVLLKMGVSMYVVLIIGIIPWVVETFITGSILGRYTGFSIGKFYKYVYGVVFPIGIVSSLPLFAVCYYMEEGGSRFLIVGITSVIVCCILIYFFGLSPIMRNTVKKKVLSKIKR</sequence>
<dbReference type="Proteomes" id="UP000261295">
    <property type="component" value="Unassembled WGS sequence"/>
</dbReference>
<feature type="transmembrane region" description="Helical" evidence="6">
    <location>
        <begin position="380"/>
        <end position="399"/>
    </location>
</feature>
<feature type="transmembrane region" description="Helical" evidence="6">
    <location>
        <begin position="255"/>
        <end position="272"/>
    </location>
</feature>
<reference evidence="7 8" key="1">
    <citation type="submission" date="2018-08" db="EMBL/GenBank/DDBJ databases">
        <title>A genome reference for cultivated species of the human gut microbiota.</title>
        <authorList>
            <person name="Zou Y."/>
            <person name="Xue W."/>
            <person name="Luo G."/>
        </authorList>
    </citation>
    <scope>NUCLEOTIDE SEQUENCE [LARGE SCALE GENOMIC DNA]</scope>
    <source>
        <strain evidence="7 8">OM07-9</strain>
    </source>
</reference>
<comment type="subcellular location">
    <subcellularLocation>
        <location evidence="1">Cell membrane</location>
        <topology evidence="1">Multi-pass membrane protein</topology>
    </subcellularLocation>
</comment>
<evidence type="ECO:0000313" key="7">
    <source>
        <dbReference type="EMBL" id="RGM53970.1"/>
    </source>
</evidence>
<feature type="transmembrane region" description="Helical" evidence="6">
    <location>
        <begin position="405"/>
        <end position="429"/>
    </location>
</feature>
<proteinExistence type="predicted"/>
<dbReference type="PANTHER" id="PTHR30250">
    <property type="entry name" value="PST FAMILY PREDICTED COLANIC ACID TRANSPORTER"/>
    <property type="match status" value="1"/>
</dbReference>
<dbReference type="InterPro" id="IPR050833">
    <property type="entry name" value="Poly_Biosynth_Transport"/>
</dbReference>
<feature type="transmembrane region" description="Helical" evidence="6">
    <location>
        <begin position="129"/>
        <end position="150"/>
    </location>
</feature>
<keyword evidence="2" id="KW-1003">Cell membrane</keyword>
<feature type="transmembrane region" description="Helical" evidence="6">
    <location>
        <begin position="50"/>
        <end position="69"/>
    </location>
</feature>
<evidence type="ECO:0000256" key="1">
    <source>
        <dbReference type="ARBA" id="ARBA00004651"/>
    </source>
</evidence>
<evidence type="ECO:0000256" key="6">
    <source>
        <dbReference type="SAM" id="Phobius"/>
    </source>
</evidence>
<evidence type="ECO:0000256" key="2">
    <source>
        <dbReference type="ARBA" id="ARBA00022475"/>
    </source>
</evidence>
<feature type="transmembrane region" description="Helical" evidence="6">
    <location>
        <begin position="471"/>
        <end position="491"/>
    </location>
</feature>
<evidence type="ECO:0000313" key="8">
    <source>
        <dbReference type="Proteomes" id="UP000261295"/>
    </source>
</evidence>
<comment type="caution">
    <text evidence="7">The sequence shown here is derived from an EMBL/GenBank/DDBJ whole genome shotgun (WGS) entry which is preliminary data.</text>
</comment>
<evidence type="ECO:0000256" key="5">
    <source>
        <dbReference type="ARBA" id="ARBA00023136"/>
    </source>
</evidence>
<dbReference type="EMBL" id="QSTL01000013">
    <property type="protein sequence ID" value="RGM53970.1"/>
    <property type="molecule type" value="Genomic_DNA"/>
</dbReference>
<feature type="transmembrane region" description="Helical" evidence="6">
    <location>
        <begin position="90"/>
        <end position="117"/>
    </location>
</feature>